<keyword evidence="7" id="KW-0325">Glycoprotein</keyword>
<dbReference type="GO" id="GO:0016020">
    <property type="term" value="C:membrane"/>
    <property type="evidence" value="ECO:0007669"/>
    <property type="project" value="UniProtKB-SubCell"/>
</dbReference>
<evidence type="ECO:0000313" key="12">
    <source>
        <dbReference type="EMBL" id="KAK9702972.1"/>
    </source>
</evidence>
<comment type="caution">
    <text evidence="12">The sequence shown here is derived from an EMBL/GenBank/DDBJ whole genome shotgun (WGS) entry which is preliminary data.</text>
</comment>
<feature type="region of interest" description="Disordered" evidence="9">
    <location>
        <begin position="159"/>
        <end position="216"/>
    </location>
</feature>
<keyword evidence="8" id="KW-0175">Coiled coil</keyword>
<evidence type="ECO:0000256" key="11">
    <source>
        <dbReference type="SAM" id="SignalP"/>
    </source>
</evidence>
<comment type="subcellular location">
    <subcellularLocation>
        <location evidence="1">Membrane</location>
        <topology evidence="1">Single-pass type I membrane protein</topology>
    </subcellularLocation>
</comment>
<name>A0AAW1JH68_POPJA</name>
<reference evidence="12 13" key="1">
    <citation type="journal article" date="2024" name="BMC Genomics">
        <title>De novo assembly and annotation of Popillia japonica's genome with initial clues to its potential as an invasive pest.</title>
        <authorList>
            <person name="Cucini C."/>
            <person name="Boschi S."/>
            <person name="Funari R."/>
            <person name="Cardaioli E."/>
            <person name="Iannotti N."/>
            <person name="Marturano G."/>
            <person name="Paoli F."/>
            <person name="Bruttini M."/>
            <person name="Carapelli A."/>
            <person name="Frati F."/>
            <person name="Nardi F."/>
        </authorList>
    </citation>
    <scope>NUCLEOTIDE SEQUENCE [LARGE SCALE GENOMIC DNA]</scope>
    <source>
        <strain evidence="12">DMR45628</strain>
    </source>
</reference>
<feature type="chain" id="PRO_5044013449" evidence="11">
    <location>
        <begin position="23"/>
        <end position="257"/>
    </location>
</feature>
<feature type="coiled-coil region" evidence="8">
    <location>
        <begin position="117"/>
        <end position="158"/>
    </location>
</feature>
<gene>
    <name evidence="12" type="ORF">QE152_g29621</name>
</gene>
<proteinExistence type="inferred from homology"/>
<feature type="signal peptide" evidence="11">
    <location>
        <begin position="1"/>
        <end position="22"/>
    </location>
</feature>
<keyword evidence="13" id="KW-1185">Reference proteome</keyword>
<dbReference type="Proteomes" id="UP001458880">
    <property type="component" value="Unassembled WGS sequence"/>
</dbReference>
<dbReference type="GO" id="GO:0031410">
    <property type="term" value="C:cytoplasmic vesicle"/>
    <property type="evidence" value="ECO:0007669"/>
    <property type="project" value="TreeGrafter"/>
</dbReference>
<evidence type="ECO:0000256" key="7">
    <source>
        <dbReference type="ARBA" id="ARBA00023180"/>
    </source>
</evidence>
<evidence type="ECO:0000256" key="4">
    <source>
        <dbReference type="ARBA" id="ARBA00022729"/>
    </source>
</evidence>
<accession>A0AAW1JH68</accession>
<organism evidence="12 13">
    <name type="scientific">Popillia japonica</name>
    <name type="common">Japanese beetle</name>
    <dbReference type="NCBI Taxonomy" id="7064"/>
    <lineage>
        <taxon>Eukaryota</taxon>
        <taxon>Metazoa</taxon>
        <taxon>Ecdysozoa</taxon>
        <taxon>Arthropoda</taxon>
        <taxon>Hexapoda</taxon>
        <taxon>Insecta</taxon>
        <taxon>Pterygota</taxon>
        <taxon>Neoptera</taxon>
        <taxon>Endopterygota</taxon>
        <taxon>Coleoptera</taxon>
        <taxon>Polyphaga</taxon>
        <taxon>Scarabaeiformia</taxon>
        <taxon>Scarabaeidae</taxon>
        <taxon>Rutelinae</taxon>
        <taxon>Popillia</taxon>
    </lineage>
</organism>
<evidence type="ECO:0000256" key="6">
    <source>
        <dbReference type="ARBA" id="ARBA00023136"/>
    </source>
</evidence>
<feature type="region of interest" description="Disordered" evidence="9">
    <location>
        <begin position="46"/>
        <end position="91"/>
    </location>
</feature>
<evidence type="ECO:0000256" key="1">
    <source>
        <dbReference type="ARBA" id="ARBA00004479"/>
    </source>
</evidence>
<evidence type="ECO:0000256" key="8">
    <source>
        <dbReference type="SAM" id="Coils"/>
    </source>
</evidence>
<evidence type="ECO:0000256" key="5">
    <source>
        <dbReference type="ARBA" id="ARBA00022989"/>
    </source>
</evidence>
<dbReference type="InterPro" id="IPR007947">
    <property type="entry name" value="CD164_MGC24"/>
</dbReference>
<keyword evidence="6 10" id="KW-0472">Membrane</keyword>
<evidence type="ECO:0000256" key="3">
    <source>
        <dbReference type="ARBA" id="ARBA00022692"/>
    </source>
</evidence>
<evidence type="ECO:0000256" key="2">
    <source>
        <dbReference type="ARBA" id="ARBA00005341"/>
    </source>
</evidence>
<sequence length="257" mass="28556">MKVLNIRFCFILVVALISTVRCEDLEKPDAKVSDDANATVDIVINSSTDNPADDQVSTVPDVPPPPSNITTVAPPTTPPSNTTTVPTPTTKPRRLHHLQLHRLIRQRCLRLQLNQPNQNLLNLQQNLQQNLLNLQQNLLNLQQNLLNLQRNLLNLQQNRRQPPLLLHPEPTTKPTEPTTKPTEPTTKPTPTTATTTSVPPTTVKPVDPTTTPVPPKDRHFDGASFIGGIILAVGLMGIGFIAFKFYKARTERNYHTL</sequence>
<dbReference type="EMBL" id="JASPKY010000379">
    <property type="protein sequence ID" value="KAK9702972.1"/>
    <property type="molecule type" value="Genomic_DNA"/>
</dbReference>
<keyword evidence="4 11" id="KW-0732">Signal</keyword>
<protein>
    <submittedName>
        <fullName evidence="12">Multi-glycosylated core protein 24 (MGC-24), sialomucin</fullName>
    </submittedName>
</protein>
<dbReference type="PANTHER" id="PTHR11337">
    <property type="entry name" value="MUCIN/PORIMIN"/>
    <property type="match status" value="1"/>
</dbReference>
<feature type="compositionally biased region" description="Low complexity" evidence="9">
    <location>
        <begin position="159"/>
        <end position="210"/>
    </location>
</feature>
<feature type="transmembrane region" description="Helical" evidence="10">
    <location>
        <begin position="222"/>
        <end position="243"/>
    </location>
</feature>
<evidence type="ECO:0000256" key="10">
    <source>
        <dbReference type="SAM" id="Phobius"/>
    </source>
</evidence>
<keyword evidence="5 10" id="KW-1133">Transmembrane helix</keyword>
<keyword evidence="3 10" id="KW-0812">Transmembrane</keyword>
<comment type="similarity">
    <text evidence="2">Belongs to the CD164 family.</text>
</comment>
<dbReference type="Pfam" id="PF05283">
    <property type="entry name" value="MGC-24"/>
    <property type="match status" value="1"/>
</dbReference>
<dbReference type="AlphaFoldDB" id="A0AAW1JH68"/>
<evidence type="ECO:0000256" key="9">
    <source>
        <dbReference type="SAM" id="MobiDB-lite"/>
    </source>
</evidence>
<dbReference type="PANTHER" id="PTHR11337:SF8">
    <property type="entry name" value="VISGUN, ISOFORM E"/>
    <property type="match status" value="1"/>
</dbReference>
<feature type="compositionally biased region" description="Low complexity" evidence="9">
    <location>
        <begin position="70"/>
        <end position="90"/>
    </location>
</feature>
<evidence type="ECO:0000313" key="13">
    <source>
        <dbReference type="Proteomes" id="UP001458880"/>
    </source>
</evidence>